<proteinExistence type="predicted"/>
<organism evidence="2 3">
    <name type="scientific">Desulfitobacterium dichloroeliminans (strain LMG P-21439 / DCA1)</name>
    <dbReference type="NCBI Taxonomy" id="871963"/>
    <lineage>
        <taxon>Bacteria</taxon>
        <taxon>Bacillati</taxon>
        <taxon>Bacillota</taxon>
        <taxon>Clostridia</taxon>
        <taxon>Eubacteriales</taxon>
        <taxon>Desulfitobacteriaceae</taxon>
        <taxon>Desulfitobacterium</taxon>
    </lineage>
</organism>
<evidence type="ECO:0000256" key="1">
    <source>
        <dbReference type="SAM" id="Phobius"/>
    </source>
</evidence>
<reference evidence="3" key="1">
    <citation type="submission" date="2012-02" db="EMBL/GenBank/DDBJ databases">
        <title>Complete sequence of Desulfitobacterium dichloroeliminans LMG P-21439.</title>
        <authorList>
            <person name="Lucas S."/>
            <person name="Han J."/>
            <person name="Lapidus A."/>
            <person name="Cheng J.-F."/>
            <person name="Goodwin L."/>
            <person name="Pitluck S."/>
            <person name="Peters L."/>
            <person name="Ovchinnikova G."/>
            <person name="Teshima H."/>
            <person name="Detter J.C."/>
            <person name="Han C."/>
            <person name="Tapia R."/>
            <person name="Land M."/>
            <person name="Hauser L."/>
            <person name="Kyrpides N."/>
            <person name="Ivanova N."/>
            <person name="Pagani I."/>
            <person name="Kruse T."/>
            <person name="de Vos W.M."/>
            <person name="Boon N."/>
            <person name="Smidt H."/>
            <person name="Woyke T."/>
        </authorList>
    </citation>
    <scope>NUCLEOTIDE SEQUENCE [LARGE SCALE GENOMIC DNA]</scope>
    <source>
        <strain evidence="3">LMG P-21439 / DCA1</strain>
    </source>
</reference>
<dbReference type="EMBL" id="CP003344">
    <property type="protein sequence ID" value="AGA69585.1"/>
    <property type="molecule type" value="Genomic_DNA"/>
</dbReference>
<evidence type="ECO:0000313" key="3">
    <source>
        <dbReference type="Proteomes" id="UP000010797"/>
    </source>
</evidence>
<name>L0F998_DESDL</name>
<keyword evidence="1" id="KW-0472">Membrane</keyword>
<keyword evidence="1" id="KW-0812">Transmembrane</keyword>
<dbReference type="KEGG" id="ddl:Desdi_2144"/>
<keyword evidence="1" id="KW-1133">Transmembrane helix</keyword>
<keyword evidence="3" id="KW-1185">Reference proteome</keyword>
<dbReference type="AlphaFoldDB" id="L0F998"/>
<accession>L0F998</accession>
<sequence length="38" mass="4229">MEKVESVPIKVQFTVNSPFKVAALIIQFLVIILIIISS</sequence>
<dbReference type="HOGENOM" id="CLU_3327180_0_0_9"/>
<evidence type="ECO:0000313" key="2">
    <source>
        <dbReference type="EMBL" id="AGA69585.1"/>
    </source>
</evidence>
<protein>
    <submittedName>
        <fullName evidence="2">Uncharacterized protein</fullName>
    </submittedName>
</protein>
<gene>
    <name evidence="2" type="ordered locus">Desdi_2144</name>
</gene>
<feature type="transmembrane region" description="Helical" evidence="1">
    <location>
        <begin position="21"/>
        <end position="37"/>
    </location>
</feature>
<dbReference type="Proteomes" id="UP000010797">
    <property type="component" value="Chromosome"/>
</dbReference>